<protein>
    <submittedName>
        <fullName evidence="3">DUF5117 domain-containing protein</fullName>
    </submittedName>
</protein>
<dbReference type="InterPro" id="IPR032534">
    <property type="entry name" value="EcxA_zinc-bd"/>
</dbReference>
<evidence type="ECO:0000259" key="1">
    <source>
        <dbReference type="Pfam" id="PF16313"/>
    </source>
</evidence>
<dbReference type="EMBL" id="CP049616">
    <property type="protein sequence ID" value="QII46828.1"/>
    <property type="molecule type" value="Genomic_DNA"/>
</dbReference>
<dbReference type="Proteomes" id="UP000502928">
    <property type="component" value="Chromosome"/>
</dbReference>
<dbReference type="RefSeq" id="WP_166250197.1">
    <property type="nucleotide sequence ID" value="NZ_CP049616.1"/>
</dbReference>
<organism evidence="3 4">
    <name type="scientific">Flagellimonas oceani</name>
    <dbReference type="NCBI Taxonomy" id="2698672"/>
    <lineage>
        <taxon>Bacteria</taxon>
        <taxon>Pseudomonadati</taxon>
        <taxon>Bacteroidota</taxon>
        <taxon>Flavobacteriia</taxon>
        <taxon>Flavobacteriales</taxon>
        <taxon>Flavobacteriaceae</taxon>
        <taxon>Flagellimonas</taxon>
    </lineage>
</organism>
<evidence type="ECO:0000313" key="3">
    <source>
        <dbReference type="EMBL" id="QII46828.1"/>
    </source>
</evidence>
<reference evidence="3 4" key="1">
    <citation type="submission" date="2020-02" db="EMBL/GenBank/DDBJ databases">
        <title>Complete genome of Muricauda sp. 501str8.</title>
        <authorList>
            <person name="Dong B."/>
            <person name="Zhu S."/>
            <person name="Yang J."/>
            <person name="Chen J."/>
        </authorList>
    </citation>
    <scope>NUCLEOTIDE SEQUENCE [LARGE SCALE GENOMIC DNA]</scope>
    <source>
        <strain evidence="3 4">501str8</strain>
    </source>
</reference>
<dbReference type="AlphaFoldDB" id="A0A6G7J8E2"/>
<dbReference type="SUPFAM" id="SSF55486">
    <property type="entry name" value="Metalloproteases ('zincins'), catalytic domain"/>
    <property type="match status" value="1"/>
</dbReference>
<evidence type="ECO:0000313" key="4">
    <source>
        <dbReference type="Proteomes" id="UP000502928"/>
    </source>
</evidence>
<dbReference type="KEGG" id="mut:GVT53_19800"/>
<dbReference type="PANTHER" id="PTHR38478">
    <property type="entry name" value="PEPTIDASE M1A AND M12B"/>
    <property type="match status" value="1"/>
</dbReference>
<sequence length="772" mass="89314">MKHIKLPFILLFLLFGQLKASPFNGEFKTVLDSDHSPVFLTTEIIRDQLFLNIPQKLLDQPMLFNCFKGMTNSYMQIAWARHRDNIILKALSVPSTSGVILPVVTDRALMDNVLAIFPMEQQQDESRGYRIDVTDLILNKIVEWPQYLGVSFGPSIPNISFVEDSKDRDNEVIIKIRRGMVSKKEKVSFPMYFSFSTLPEPMKSRTHDYRMGYYSEDLYGIRHGIHPDGTHNSRANIRRWRLIKKYKDNSSSVPFKPITFLLSPEIPKKWRPYVKAGIEEWLPALEAAGFKDAIRVIETDSLSEWDKFSINTNIVYWGQKRYFRDYEQNEYGGTIGCVIDDRTGEILKADIFLNASRETLEERYFIRAAPLDKRARSFPFPDDLTGRLFQGLTAHETGHALGLKDGNFGEYSYGVDQVTDPNWLTTMGHTPSVMNYTRHNNIPQPKDNIPPNLLIPKVGPTDLYSIRWGYQEFPSGTTKEEESQLLETMIRLQDSFPWYRFNETRFEDIGPAKTDEVVETNDPVRSTSMALRNVERAIAMIPSATSNETGNARLFRLYNKSVNLWYDHMKHVASVIGGYDLQYQALDQPGNMFDPIAWSKQEEAIDFLVQNAFHPPKWLTDPDFMVKVKYTTFPDKVSEYQIKLMTELLLAPRFKRLEYMEGLMDNKLLEQFLVRVQEGLFQNLDNEKDISPRIQELQKAYIERLGAILDIEISVYNSDAQLTDYTDYAKGLLAERLLELKTKLEKNVNKGRRTEVNGHWLLCLQKINTILP</sequence>
<evidence type="ECO:0000259" key="2">
    <source>
        <dbReference type="Pfam" id="PF17148"/>
    </source>
</evidence>
<proteinExistence type="predicted"/>
<keyword evidence="4" id="KW-1185">Reference proteome</keyword>
<feature type="domain" description="EcxA zinc-binding" evidence="1">
    <location>
        <begin position="379"/>
        <end position="686"/>
    </location>
</feature>
<dbReference type="InterPro" id="IPR033413">
    <property type="entry name" value="DUF5117"/>
</dbReference>
<dbReference type="PANTHER" id="PTHR38478:SF1">
    <property type="entry name" value="ZINC DEPENDENT METALLOPROTEASE DOMAIN LIPOPROTEIN"/>
    <property type="match status" value="1"/>
</dbReference>
<name>A0A6G7J8E2_9FLAO</name>
<feature type="domain" description="DUF5117" evidence="2">
    <location>
        <begin position="75"/>
        <end position="245"/>
    </location>
</feature>
<gene>
    <name evidence="3" type="ORF">GVT53_19800</name>
</gene>
<dbReference type="Pfam" id="PF16313">
    <property type="entry name" value="DUF4953"/>
    <property type="match status" value="1"/>
</dbReference>
<accession>A0A6G7J8E2</accession>
<dbReference type="Pfam" id="PF17148">
    <property type="entry name" value="DUF5117"/>
    <property type="match status" value="1"/>
</dbReference>